<sequence length="638" mass="68829">MTQSVTESSISPSPFSPFSTYSVASGATSDGEIVHVPPLAASKHIPPADAPDLGAFTHVFRALNNFNARVQPNGPNVRSSTPTSSFALSQSDDSDPVQGPSGWAARRLTSYLTASLPGSPVRGRSVHPSESDATASDYDDGTELEVPIEDENIVDRPSLGYLDQTLTYIAAEREKLAARRELRGNSSTTSDSASPIAVPAATRRKRRRKRNRSAQDPRRNAPAEDAQMETMAGEADGIVDEASADNEDGDTSSSSVDASSSSPAYKTTPATPAILRKEKQIQRAVADHNPRLHHSKSTPTLKPNPTLHVMTTSFDARTIQLRTLAHKLRLLFPSEAKALSAILSRDFTSALTYADPRGPVPQSQDTLIHVFIDHSNILIGFVTYVKRHLQHVLRKFKQAHLSHAALALVLERGRPVTRRVLVTSSPLYQPMHTAEELGYEVRIYARVPDTGDGADRQRPQHSRNDSAGTNNANTNAGPSRARGRTTTHTRKQTHARASSGTAATASASANANANGNATSTDSDTANALRVRYREQGVDELLQLKLHQAIAAVDVVPPGGTIVLATGDGNVGQFNEDGFLGCVRTALKKGWRVELYAWEGGLSRAWSREFGECEGFRIFMLDAYAADLLEIPDGVAGER</sequence>
<dbReference type="AlphaFoldDB" id="A0A1M2VJR4"/>
<feature type="region of interest" description="Disordered" evidence="1">
    <location>
        <begin position="68"/>
        <end position="102"/>
    </location>
</feature>
<organism evidence="2 3">
    <name type="scientific">Trametes pubescens</name>
    <name type="common">White-rot fungus</name>
    <dbReference type="NCBI Taxonomy" id="154538"/>
    <lineage>
        <taxon>Eukaryota</taxon>
        <taxon>Fungi</taxon>
        <taxon>Dikarya</taxon>
        <taxon>Basidiomycota</taxon>
        <taxon>Agaricomycotina</taxon>
        <taxon>Agaricomycetes</taxon>
        <taxon>Polyporales</taxon>
        <taxon>Polyporaceae</taxon>
        <taxon>Trametes</taxon>
    </lineage>
</organism>
<feature type="compositionally biased region" description="Basic residues" evidence="1">
    <location>
        <begin position="202"/>
        <end position="212"/>
    </location>
</feature>
<comment type="caution">
    <text evidence="2">The sequence shown here is derived from an EMBL/GenBank/DDBJ whole genome shotgun (WGS) entry which is preliminary data.</text>
</comment>
<feature type="compositionally biased region" description="Acidic residues" evidence="1">
    <location>
        <begin position="137"/>
        <end position="151"/>
    </location>
</feature>
<feature type="compositionally biased region" description="Low complexity" evidence="1">
    <location>
        <begin position="467"/>
        <end position="477"/>
    </location>
</feature>
<dbReference type="OrthoDB" id="5590473at2759"/>
<feature type="compositionally biased region" description="Low complexity" evidence="1">
    <location>
        <begin position="252"/>
        <end position="262"/>
    </location>
</feature>
<feature type="region of interest" description="Disordered" evidence="1">
    <location>
        <begin position="115"/>
        <end position="151"/>
    </location>
</feature>
<gene>
    <name evidence="2" type="ORF">TRAPUB_1365</name>
</gene>
<evidence type="ECO:0000313" key="2">
    <source>
        <dbReference type="EMBL" id="OJT07773.1"/>
    </source>
</evidence>
<feature type="compositionally biased region" description="Basic and acidic residues" evidence="1">
    <location>
        <begin position="213"/>
        <end position="222"/>
    </location>
</feature>
<feature type="compositionally biased region" description="Basic residues" evidence="1">
    <location>
        <begin position="481"/>
        <end position="494"/>
    </location>
</feature>
<evidence type="ECO:0000313" key="3">
    <source>
        <dbReference type="Proteomes" id="UP000184267"/>
    </source>
</evidence>
<dbReference type="Proteomes" id="UP000184267">
    <property type="component" value="Unassembled WGS sequence"/>
</dbReference>
<feature type="compositionally biased region" description="Polar residues" evidence="1">
    <location>
        <begin position="184"/>
        <end position="193"/>
    </location>
</feature>
<evidence type="ECO:0000256" key="1">
    <source>
        <dbReference type="SAM" id="MobiDB-lite"/>
    </source>
</evidence>
<reference evidence="2 3" key="1">
    <citation type="submission" date="2016-10" db="EMBL/GenBank/DDBJ databases">
        <title>Genome sequence of the basidiomycete white-rot fungus Trametes pubescens.</title>
        <authorList>
            <person name="Makela M.R."/>
            <person name="Granchi Z."/>
            <person name="Peng M."/>
            <person name="De Vries R.P."/>
            <person name="Grigoriev I."/>
            <person name="Riley R."/>
            <person name="Hilden K."/>
        </authorList>
    </citation>
    <scope>NUCLEOTIDE SEQUENCE [LARGE SCALE GENOMIC DNA]</scope>
    <source>
        <strain evidence="2 3">FBCC735</strain>
    </source>
</reference>
<dbReference type="STRING" id="154538.A0A1M2VJR4"/>
<protein>
    <recommendedName>
        <fullName evidence="4">NYN domain-containing protein</fullName>
    </recommendedName>
</protein>
<feature type="region of interest" description="Disordered" evidence="1">
    <location>
        <begin position="449"/>
        <end position="523"/>
    </location>
</feature>
<dbReference type="OMA" id="ECEGFRI"/>
<proteinExistence type="predicted"/>
<feature type="region of interest" description="Disordered" evidence="1">
    <location>
        <begin position="242"/>
        <end position="273"/>
    </location>
</feature>
<evidence type="ECO:0008006" key="4">
    <source>
        <dbReference type="Google" id="ProtNLM"/>
    </source>
</evidence>
<feature type="compositionally biased region" description="Polar residues" evidence="1">
    <location>
        <begin position="68"/>
        <end position="91"/>
    </location>
</feature>
<dbReference type="CDD" id="cd18724">
    <property type="entry name" value="PIN_LabA-like"/>
    <property type="match status" value="1"/>
</dbReference>
<feature type="region of interest" description="Disordered" evidence="1">
    <location>
        <begin position="180"/>
        <end position="229"/>
    </location>
</feature>
<name>A0A1M2VJR4_TRAPU</name>
<feature type="compositionally biased region" description="Basic and acidic residues" evidence="1">
    <location>
        <begin position="453"/>
        <end position="464"/>
    </location>
</feature>
<keyword evidence="3" id="KW-1185">Reference proteome</keyword>
<accession>A0A1M2VJR4</accession>
<dbReference type="EMBL" id="MNAD01001129">
    <property type="protein sequence ID" value="OJT07773.1"/>
    <property type="molecule type" value="Genomic_DNA"/>
</dbReference>
<feature type="compositionally biased region" description="Low complexity" evidence="1">
    <location>
        <begin position="497"/>
        <end position="520"/>
    </location>
</feature>